<evidence type="ECO:0000313" key="3">
    <source>
        <dbReference type="Proteomes" id="UP000661691"/>
    </source>
</evidence>
<reference evidence="2" key="1">
    <citation type="submission" date="2020-09" db="EMBL/GenBank/DDBJ databases">
        <title>A novel bacterium of genus Hazenella, isolated from South China Sea.</title>
        <authorList>
            <person name="Huang H."/>
            <person name="Mo K."/>
            <person name="Hu Y."/>
        </authorList>
    </citation>
    <scope>NUCLEOTIDE SEQUENCE</scope>
    <source>
        <strain evidence="2">IB182357</strain>
    </source>
</reference>
<dbReference type="InterPro" id="IPR002575">
    <property type="entry name" value="Aminoglycoside_PTrfase"/>
</dbReference>
<dbReference type="Pfam" id="PF01636">
    <property type="entry name" value="APH"/>
    <property type="match status" value="1"/>
</dbReference>
<gene>
    <name evidence="2" type="ORF">IC620_14650</name>
</gene>
<name>A0A926ND25_9BACL</name>
<accession>A0A926ND25</accession>
<organism evidence="2 3">
    <name type="scientific">Polycladospora coralii</name>
    <dbReference type="NCBI Taxonomy" id="2771432"/>
    <lineage>
        <taxon>Bacteria</taxon>
        <taxon>Bacillati</taxon>
        <taxon>Bacillota</taxon>
        <taxon>Bacilli</taxon>
        <taxon>Bacillales</taxon>
        <taxon>Thermoactinomycetaceae</taxon>
        <taxon>Polycladospora</taxon>
    </lineage>
</organism>
<dbReference type="RefSeq" id="WP_191142611.1">
    <property type="nucleotide sequence ID" value="NZ_JACXAH010000029.1"/>
</dbReference>
<feature type="domain" description="Aminoglycoside phosphotransferase" evidence="1">
    <location>
        <begin position="40"/>
        <end position="234"/>
    </location>
</feature>
<keyword evidence="3" id="KW-1185">Reference proteome</keyword>
<protein>
    <submittedName>
        <fullName evidence="2">Phosphotransferase</fullName>
    </submittedName>
</protein>
<dbReference type="Gene3D" id="3.90.1200.10">
    <property type="match status" value="1"/>
</dbReference>
<evidence type="ECO:0000313" key="2">
    <source>
        <dbReference type="EMBL" id="MBD1373585.1"/>
    </source>
</evidence>
<proteinExistence type="predicted"/>
<sequence>MMEQAAIKKLLDQFGVIHEEESPTSIYPYAPVFKCKYLGHDVIVKRTRKELKEAEQLKKWLLHLRQQGIQVVTPFHDRPFVNFDGHQWVMYPFIEGRPYNGSKADIVEAGKLLGRIHRQSAIFDSGSFSWEQYDADFQTEIASDSKQILKWLHGEEERKQFKSIIQHFEEMTHSRLPLLEKLDLPNVTASRDYKANNLIYGLDQKPTLIDPDNGGIIPRIVDLAICCIIFHNDGMGTVPPRPLTQEEWSHFMEGYSQYTQLTKLEQEVWVDVLLLLFMDEGLWLIVDSMEDHNPRQKEFAYSLTQFEPSLYKL</sequence>
<dbReference type="EMBL" id="JACXAH010000029">
    <property type="protein sequence ID" value="MBD1373585.1"/>
    <property type="molecule type" value="Genomic_DNA"/>
</dbReference>
<dbReference type="AlphaFoldDB" id="A0A926ND25"/>
<dbReference type="SUPFAM" id="SSF56112">
    <property type="entry name" value="Protein kinase-like (PK-like)"/>
    <property type="match status" value="1"/>
</dbReference>
<dbReference type="Proteomes" id="UP000661691">
    <property type="component" value="Unassembled WGS sequence"/>
</dbReference>
<dbReference type="InterPro" id="IPR011009">
    <property type="entry name" value="Kinase-like_dom_sf"/>
</dbReference>
<evidence type="ECO:0000259" key="1">
    <source>
        <dbReference type="Pfam" id="PF01636"/>
    </source>
</evidence>
<comment type="caution">
    <text evidence="2">The sequence shown here is derived from an EMBL/GenBank/DDBJ whole genome shotgun (WGS) entry which is preliminary data.</text>
</comment>